<dbReference type="HOGENOM" id="CLU_014289_0_1_1"/>
<evidence type="ECO:0000313" key="7">
    <source>
        <dbReference type="EMBL" id="AES61505.1"/>
    </source>
</evidence>
<dbReference type="SMART" id="SM00353">
    <property type="entry name" value="HLH"/>
    <property type="match status" value="1"/>
</dbReference>
<evidence type="ECO:0000256" key="5">
    <source>
        <dbReference type="SAM" id="MobiDB-lite"/>
    </source>
</evidence>
<evidence type="ECO:0000313" key="8">
    <source>
        <dbReference type="EMBL" id="RHN80908.1"/>
    </source>
</evidence>
<feature type="compositionally biased region" description="Low complexity" evidence="5">
    <location>
        <begin position="58"/>
        <end position="71"/>
    </location>
</feature>
<dbReference type="Pfam" id="PF00010">
    <property type="entry name" value="HLH"/>
    <property type="match status" value="1"/>
</dbReference>
<dbReference type="KEGG" id="mtr:11406493"/>
<dbReference type="Gene3D" id="4.10.280.10">
    <property type="entry name" value="Helix-loop-helix DNA-binding domain"/>
    <property type="match status" value="1"/>
</dbReference>
<dbReference type="STRING" id="3880.G7IAC4"/>
<dbReference type="InterPro" id="IPR044273">
    <property type="entry name" value="PIF3-like"/>
</dbReference>
<evidence type="ECO:0000256" key="4">
    <source>
        <dbReference type="ARBA" id="ARBA00023242"/>
    </source>
</evidence>
<dbReference type="PANTHER" id="PTHR46807:SF1">
    <property type="entry name" value="TRANSCRIPTION FACTOR PIF3"/>
    <property type="match status" value="1"/>
</dbReference>
<reference evidence="7 10" key="2">
    <citation type="journal article" date="2014" name="BMC Genomics">
        <title>An improved genome release (version Mt4.0) for the model legume Medicago truncatula.</title>
        <authorList>
            <person name="Tang H."/>
            <person name="Krishnakumar V."/>
            <person name="Bidwell S."/>
            <person name="Rosen B."/>
            <person name="Chan A."/>
            <person name="Zhou S."/>
            <person name="Gentzbittel L."/>
            <person name="Childs K.L."/>
            <person name="Yandell M."/>
            <person name="Gundlach H."/>
            <person name="Mayer K.F."/>
            <person name="Schwartz D.C."/>
            <person name="Town C.D."/>
        </authorList>
    </citation>
    <scope>GENOME REANNOTATION</scope>
    <source>
        <strain evidence="9 10">cv. Jemalong A17</strain>
    </source>
</reference>
<evidence type="ECO:0000313" key="10">
    <source>
        <dbReference type="Proteomes" id="UP000002051"/>
    </source>
</evidence>
<feature type="domain" description="BHLH" evidence="6">
    <location>
        <begin position="468"/>
        <end position="517"/>
    </location>
</feature>
<evidence type="ECO:0000256" key="1">
    <source>
        <dbReference type="ARBA" id="ARBA00004123"/>
    </source>
</evidence>
<dbReference type="Gramene" id="rna4890">
    <property type="protein sequence ID" value="RHN80908.1"/>
    <property type="gene ID" value="gene4890"/>
</dbReference>
<evidence type="ECO:0000313" key="9">
    <source>
        <dbReference type="EnsemblPlants" id="AES61505"/>
    </source>
</evidence>
<dbReference type="GO" id="GO:0003700">
    <property type="term" value="F:DNA-binding transcription factor activity"/>
    <property type="evidence" value="ECO:0000318"/>
    <property type="project" value="GO_Central"/>
</dbReference>
<feature type="compositionally biased region" description="Basic and acidic residues" evidence="5">
    <location>
        <begin position="468"/>
        <end position="477"/>
    </location>
</feature>
<dbReference type="SUPFAM" id="SSF47459">
    <property type="entry name" value="HLH, helix-loop-helix DNA-binding domain"/>
    <property type="match status" value="1"/>
</dbReference>
<name>G7IAC4_MEDTR</name>
<dbReference type="AlphaFoldDB" id="G7IAC4"/>
<dbReference type="EMBL" id="CM001217">
    <property type="protein sequence ID" value="AES61505.1"/>
    <property type="molecule type" value="Genomic_DNA"/>
</dbReference>
<dbReference type="EnsemblPlants" id="AES61505">
    <property type="protein sequence ID" value="AES61505"/>
    <property type="gene ID" value="MTR_1g084980"/>
</dbReference>
<feature type="region of interest" description="Disordered" evidence="5">
    <location>
        <begin position="309"/>
        <end position="395"/>
    </location>
</feature>
<dbReference type="EMBL" id="PSQE01000001">
    <property type="protein sequence ID" value="RHN80908.1"/>
    <property type="molecule type" value="Genomic_DNA"/>
</dbReference>
<keyword evidence="3" id="KW-0804">Transcription</keyword>
<dbReference type="InterPro" id="IPR047265">
    <property type="entry name" value="PIF1-like_bHLH"/>
</dbReference>
<dbReference type="GO" id="GO:0000976">
    <property type="term" value="F:transcription cis-regulatory region binding"/>
    <property type="evidence" value="ECO:0000318"/>
    <property type="project" value="GO_Central"/>
</dbReference>
<dbReference type="eggNOG" id="ENOG502QV9I">
    <property type="taxonomic scope" value="Eukaryota"/>
</dbReference>
<feature type="region of interest" description="Disordered" evidence="5">
    <location>
        <begin position="409"/>
        <end position="477"/>
    </location>
</feature>
<comment type="subcellular location">
    <subcellularLocation>
        <location evidence="1">Nucleus</location>
    </subcellularLocation>
</comment>
<feature type="compositionally biased region" description="Low complexity" evidence="5">
    <location>
        <begin position="41"/>
        <end position="51"/>
    </location>
</feature>
<dbReference type="GO" id="GO:0005634">
    <property type="term" value="C:nucleus"/>
    <property type="evidence" value="ECO:0000318"/>
    <property type="project" value="GO_Central"/>
</dbReference>
<dbReference type="InterPro" id="IPR036638">
    <property type="entry name" value="HLH_DNA-bd_sf"/>
</dbReference>
<accession>G7IAC4</accession>
<reference evidence="7 10" key="1">
    <citation type="journal article" date="2011" name="Nature">
        <title>The Medicago genome provides insight into the evolution of rhizobial symbioses.</title>
        <authorList>
            <person name="Young N.D."/>
            <person name="Debelle F."/>
            <person name="Oldroyd G.E."/>
            <person name="Geurts R."/>
            <person name="Cannon S.B."/>
            <person name="Udvardi M.K."/>
            <person name="Benedito V.A."/>
            <person name="Mayer K.F."/>
            <person name="Gouzy J."/>
            <person name="Schoof H."/>
            <person name="Van de Peer Y."/>
            <person name="Proost S."/>
            <person name="Cook D.R."/>
            <person name="Meyers B.C."/>
            <person name="Spannagl M."/>
            <person name="Cheung F."/>
            <person name="De Mita S."/>
            <person name="Krishnakumar V."/>
            <person name="Gundlach H."/>
            <person name="Zhou S."/>
            <person name="Mudge J."/>
            <person name="Bharti A.K."/>
            <person name="Murray J.D."/>
            <person name="Naoumkina M.A."/>
            <person name="Rosen B."/>
            <person name="Silverstein K.A."/>
            <person name="Tang H."/>
            <person name="Rombauts S."/>
            <person name="Zhao P.X."/>
            <person name="Zhou P."/>
            <person name="Barbe V."/>
            <person name="Bardou P."/>
            <person name="Bechner M."/>
            <person name="Bellec A."/>
            <person name="Berger A."/>
            <person name="Berges H."/>
            <person name="Bidwell S."/>
            <person name="Bisseling T."/>
            <person name="Choisne N."/>
            <person name="Couloux A."/>
            <person name="Denny R."/>
            <person name="Deshpande S."/>
            <person name="Dai X."/>
            <person name="Doyle J.J."/>
            <person name="Dudez A.M."/>
            <person name="Farmer A.D."/>
            <person name="Fouteau S."/>
            <person name="Franken C."/>
            <person name="Gibelin C."/>
            <person name="Gish J."/>
            <person name="Goldstein S."/>
            <person name="Gonzalez A.J."/>
            <person name="Green P.J."/>
            <person name="Hallab A."/>
            <person name="Hartog M."/>
            <person name="Hua A."/>
            <person name="Humphray S.J."/>
            <person name="Jeong D.H."/>
            <person name="Jing Y."/>
            <person name="Jocker A."/>
            <person name="Kenton S.M."/>
            <person name="Kim D.J."/>
            <person name="Klee K."/>
            <person name="Lai H."/>
            <person name="Lang C."/>
            <person name="Lin S."/>
            <person name="Macmil S.L."/>
            <person name="Magdelenat G."/>
            <person name="Matthews L."/>
            <person name="McCorrison J."/>
            <person name="Monaghan E.L."/>
            <person name="Mun J.H."/>
            <person name="Najar F.Z."/>
            <person name="Nicholson C."/>
            <person name="Noirot C."/>
            <person name="O'Bleness M."/>
            <person name="Paule C.R."/>
            <person name="Poulain J."/>
            <person name="Prion F."/>
            <person name="Qin B."/>
            <person name="Qu C."/>
            <person name="Retzel E.F."/>
            <person name="Riddle C."/>
            <person name="Sallet E."/>
            <person name="Samain S."/>
            <person name="Samson N."/>
            <person name="Sanders I."/>
            <person name="Saurat O."/>
            <person name="Scarpelli C."/>
            <person name="Schiex T."/>
            <person name="Segurens B."/>
            <person name="Severin A.J."/>
            <person name="Sherrier D.J."/>
            <person name="Shi R."/>
            <person name="Sims S."/>
            <person name="Singer S.R."/>
            <person name="Sinharoy S."/>
            <person name="Sterck L."/>
            <person name="Viollet A."/>
            <person name="Wang B.B."/>
            <person name="Wang K."/>
            <person name="Wang M."/>
            <person name="Wang X."/>
            <person name="Warfsmann J."/>
            <person name="Weissenbach J."/>
            <person name="White D.D."/>
            <person name="White J.D."/>
            <person name="Wiley G.B."/>
            <person name="Wincker P."/>
            <person name="Xing Y."/>
            <person name="Yang L."/>
            <person name="Yao Z."/>
            <person name="Ying F."/>
            <person name="Zhai J."/>
            <person name="Zhou L."/>
            <person name="Zuber A."/>
            <person name="Denarie J."/>
            <person name="Dixon R.A."/>
            <person name="May G.D."/>
            <person name="Schwartz D.C."/>
            <person name="Rogers J."/>
            <person name="Quetier F."/>
            <person name="Town C.D."/>
            <person name="Roe B.A."/>
        </authorList>
    </citation>
    <scope>NUCLEOTIDE SEQUENCE [LARGE SCALE GENOMIC DNA]</scope>
    <source>
        <strain evidence="7">A17</strain>
        <strain evidence="9 10">cv. Jemalong A17</strain>
    </source>
</reference>
<organism evidence="7 10">
    <name type="scientific">Medicago truncatula</name>
    <name type="common">Barrel medic</name>
    <name type="synonym">Medicago tribuloides</name>
    <dbReference type="NCBI Taxonomy" id="3880"/>
    <lineage>
        <taxon>Eukaryota</taxon>
        <taxon>Viridiplantae</taxon>
        <taxon>Streptophyta</taxon>
        <taxon>Embryophyta</taxon>
        <taxon>Tracheophyta</taxon>
        <taxon>Spermatophyta</taxon>
        <taxon>Magnoliopsida</taxon>
        <taxon>eudicotyledons</taxon>
        <taxon>Gunneridae</taxon>
        <taxon>Pentapetalae</taxon>
        <taxon>rosids</taxon>
        <taxon>fabids</taxon>
        <taxon>Fabales</taxon>
        <taxon>Fabaceae</taxon>
        <taxon>Papilionoideae</taxon>
        <taxon>50 kb inversion clade</taxon>
        <taxon>NPAAA clade</taxon>
        <taxon>Hologalegina</taxon>
        <taxon>IRL clade</taxon>
        <taxon>Trifolieae</taxon>
        <taxon>Medicago</taxon>
    </lineage>
</organism>
<feature type="compositionally biased region" description="Basic and acidic residues" evidence="5">
    <location>
        <begin position="331"/>
        <end position="350"/>
    </location>
</feature>
<keyword evidence="4" id="KW-0539">Nucleus</keyword>
<dbReference type="GO" id="GO:0010017">
    <property type="term" value="P:red or far-red light signaling pathway"/>
    <property type="evidence" value="ECO:0000318"/>
    <property type="project" value="GO_Central"/>
</dbReference>
<keyword evidence="10" id="KW-1185">Reference proteome</keyword>
<gene>
    <name evidence="9" type="primary">11406493</name>
    <name evidence="7" type="ordered locus">MTR_1g084980</name>
    <name evidence="8" type="ORF">MtrunA17_Chr1g0193321</name>
</gene>
<evidence type="ECO:0000256" key="3">
    <source>
        <dbReference type="ARBA" id="ARBA00023163"/>
    </source>
</evidence>
<dbReference type="InterPro" id="IPR011598">
    <property type="entry name" value="bHLH_dom"/>
</dbReference>
<dbReference type="PANTHER" id="PTHR46807">
    <property type="entry name" value="TRANSCRIPTION FACTOR PIF3"/>
    <property type="match status" value="1"/>
</dbReference>
<dbReference type="Proteomes" id="UP000002051">
    <property type="component" value="Unassembled WGS sequence"/>
</dbReference>
<evidence type="ECO:0000259" key="6">
    <source>
        <dbReference type="PROSITE" id="PS50888"/>
    </source>
</evidence>
<feature type="compositionally biased region" description="Basic and acidic residues" evidence="5">
    <location>
        <begin position="668"/>
        <end position="679"/>
    </location>
</feature>
<sequence>MPLYELYRLAREKLDNETNGTSVADQPSSPENDFFELVWESGQISSQGQSSRGRKSPSCRSLPSHCLPSHSPRGRDKDKDVGGGFSNNNPKIGKFGDLDSGLNEIPMSVPSREVDEMMPWLDYSMDGSLQHEYGSDFFHELTENDLPASNSFTLLDKRNNGNQIFRDSHKNSAEAMNVSKGSSAEQVVETARHKASASQLYPPSSNQCQTTSVTVRSRASDITENNNVSSGNQDVPYGDITRIPSSSSDFSSLKAQKQDPVMPGNGSNVMNFSHFARPAAIVRANLQNIGLKSGLNSASARSDIMGVKNKGAASTSSNPPDSALVNPSGECSKEPEMRCHKVVEPSKADLKPLQPKSLEPNAVATKQSKPACKENGIKNDQPSIQVLGDNGAKGHAAADKGMEVAVASSSVCSGNGADRGSDDPNRDLKRKSRDTEDSECHSEDVEDESVGVKKGAAGRGVAGSKRSRAAEVHNLSERRRRDRINEKMRALQELIPNCNKVDKASMLDEAIEYLKTLQLQVQMMSMGAGLYMPQMMLPAGMQHMHAPHMAAFSQTGIGMHMGLGMGYGMGMPDMNGVPSRFPMIQVPQMQGNHVPVAHMPGPSAMHGMARSNTQGFVLPGQGTSMPMPHTPVFPFSGGPLMNSSAPGPSVYGSTGHVEAVNPASACGSKDRRPDVDSKIKQNTAGRDSTSQIPNQSTLVHNGGHTSVADDSEAANPGNITL</sequence>
<dbReference type="PROSITE" id="PS50888">
    <property type="entry name" value="BHLH"/>
    <property type="match status" value="1"/>
</dbReference>
<protein>
    <submittedName>
        <fullName evidence="7">Phytochrome-interacting factor 3.1</fullName>
    </submittedName>
    <submittedName>
        <fullName evidence="8">Putative transcription factor bHLH family</fullName>
    </submittedName>
</protein>
<dbReference type="PaxDb" id="3880-AES61505"/>
<dbReference type="Proteomes" id="UP000265566">
    <property type="component" value="Chromosome 1"/>
</dbReference>
<feature type="region of interest" description="Disordered" evidence="5">
    <location>
        <begin position="661"/>
        <end position="721"/>
    </location>
</feature>
<dbReference type="GO" id="GO:0046983">
    <property type="term" value="F:protein dimerization activity"/>
    <property type="evidence" value="ECO:0007669"/>
    <property type="project" value="InterPro"/>
</dbReference>
<proteinExistence type="predicted"/>
<evidence type="ECO:0000256" key="2">
    <source>
        <dbReference type="ARBA" id="ARBA00023015"/>
    </source>
</evidence>
<keyword evidence="2" id="KW-0805">Transcription regulation</keyword>
<dbReference type="FunFam" id="4.10.280.10:FF:000004">
    <property type="entry name" value="Basic helix-loop-helix transcription factor"/>
    <property type="match status" value="1"/>
</dbReference>
<dbReference type="OrthoDB" id="690068at2759"/>
<dbReference type="CDD" id="cd11445">
    <property type="entry name" value="bHLH_AtPIF_like"/>
    <property type="match status" value="1"/>
</dbReference>
<feature type="compositionally biased region" description="Basic and acidic residues" evidence="5">
    <location>
        <begin position="419"/>
        <end position="443"/>
    </location>
</feature>
<feature type="region of interest" description="Disordered" evidence="5">
    <location>
        <begin position="40"/>
        <end position="99"/>
    </location>
</feature>
<feature type="compositionally biased region" description="Polar residues" evidence="5">
    <location>
        <begin position="680"/>
        <end position="699"/>
    </location>
</feature>
<dbReference type="ExpressionAtlas" id="G7IAC4">
    <property type="expression patterns" value="differential"/>
</dbReference>
<reference evidence="9" key="3">
    <citation type="submission" date="2015-04" db="UniProtKB">
        <authorList>
            <consortium name="EnsemblPlants"/>
        </authorList>
    </citation>
    <scope>IDENTIFICATION</scope>
    <source>
        <strain evidence="9">cv. Jemalong A17</strain>
    </source>
</reference>
<reference evidence="8" key="4">
    <citation type="journal article" date="2018" name="Nat. Plants">
        <title>Whole-genome landscape of Medicago truncatula symbiotic genes.</title>
        <authorList>
            <person name="Pecrix Y."/>
            <person name="Gamas P."/>
            <person name="Carrere S."/>
        </authorList>
    </citation>
    <scope>NUCLEOTIDE SEQUENCE</scope>
    <source>
        <tissue evidence="8">Leaves</tissue>
    </source>
</reference>